<feature type="non-terminal residue" evidence="1">
    <location>
        <position position="1"/>
    </location>
</feature>
<reference evidence="1" key="1">
    <citation type="submission" date="2021-02" db="EMBL/GenBank/DDBJ databases">
        <authorList>
            <person name="Nowell W R."/>
        </authorList>
    </citation>
    <scope>NUCLEOTIDE SEQUENCE</scope>
</reference>
<proteinExistence type="predicted"/>
<comment type="caution">
    <text evidence="1">The sequence shown here is derived from an EMBL/GenBank/DDBJ whole genome shotgun (WGS) entry which is preliminary data.</text>
</comment>
<gene>
    <name evidence="1" type="ORF">TOA249_LOCUS29683</name>
</gene>
<evidence type="ECO:0000313" key="2">
    <source>
        <dbReference type="Proteomes" id="UP000663838"/>
    </source>
</evidence>
<name>A0A821UAD7_9BILA</name>
<evidence type="ECO:0000313" key="1">
    <source>
        <dbReference type="EMBL" id="CAF4886754.1"/>
    </source>
</evidence>
<dbReference type="Proteomes" id="UP000663838">
    <property type="component" value="Unassembled WGS sequence"/>
</dbReference>
<dbReference type="EMBL" id="CAJOBS010004722">
    <property type="protein sequence ID" value="CAF4886754.1"/>
    <property type="molecule type" value="Genomic_DNA"/>
</dbReference>
<organism evidence="1 2">
    <name type="scientific">Rotaria socialis</name>
    <dbReference type="NCBI Taxonomy" id="392032"/>
    <lineage>
        <taxon>Eukaryota</taxon>
        <taxon>Metazoa</taxon>
        <taxon>Spiralia</taxon>
        <taxon>Gnathifera</taxon>
        <taxon>Rotifera</taxon>
        <taxon>Eurotatoria</taxon>
        <taxon>Bdelloidea</taxon>
        <taxon>Philodinida</taxon>
        <taxon>Philodinidae</taxon>
        <taxon>Rotaria</taxon>
    </lineage>
</organism>
<sequence>DNPLIVSHIDESKKSNHDINIDDENFNYLRRLGNYNYNDIEIDFFLNIIHVQNHRSLRALKRFKLVHDEQTFRLATIINYLFV</sequence>
<protein>
    <submittedName>
        <fullName evidence="1">Uncharacterized protein</fullName>
    </submittedName>
</protein>
<accession>A0A821UAD7</accession>
<dbReference type="AlphaFoldDB" id="A0A821UAD7"/>